<evidence type="ECO:0000313" key="5">
    <source>
        <dbReference type="Proteomes" id="UP000214646"/>
    </source>
</evidence>
<keyword evidence="5" id="KW-1185">Reference proteome</keyword>
<dbReference type="Gene3D" id="3.40.50.1360">
    <property type="match status" value="1"/>
</dbReference>
<dbReference type="SUPFAM" id="SSF100950">
    <property type="entry name" value="NagB/RpiA/CoA transferase-like"/>
    <property type="match status" value="1"/>
</dbReference>
<comment type="caution">
    <text evidence="3">Lacks conserved residue(s) required for the propagation of feature annotation.</text>
</comment>
<name>A0A225DKU2_9BACT</name>
<protein>
    <recommendedName>
        <fullName evidence="3">Ribose-5-phosphate isomerase A</fullName>
        <ecNumber evidence="3">5.3.1.6</ecNumber>
    </recommendedName>
    <alternativeName>
        <fullName evidence="3">Phosphoriboisomerase A</fullName>
        <shortName evidence="3">PRI</shortName>
    </alternativeName>
</protein>
<dbReference type="InterPro" id="IPR020672">
    <property type="entry name" value="Ribose5P_isomerase_typA_subgr"/>
</dbReference>
<dbReference type="InterPro" id="IPR004788">
    <property type="entry name" value="Ribose5P_isomerase_type_A"/>
</dbReference>
<dbReference type="GO" id="GO:0005829">
    <property type="term" value="C:cytosol"/>
    <property type="evidence" value="ECO:0007669"/>
    <property type="project" value="TreeGrafter"/>
</dbReference>
<dbReference type="EC" id="5.3.1.6" evidence="3"/>
<dbReference type="EMBL" id="NIDE01000008">
    <property type="protein sequence ID" value="OWK40274.1"/>
    <property type="molecule type" value="Genomic_DNA"/>
</dbReference>
<dbReference type="GO" id="GO:0006014">
    <property type="term" value="P:D-ribose metabolic process"/>
    <property type="evidence" value="ECO:0007669"/>
    <property type="project" value="TreeGrafter"/>
</dbReference>
<feature type="binding site" evidence="3">
    <location>
        <position position="129"/>
    </location>
    <ligand>
        <name>substrate</name>
    </ligand>
</feature>
<evidence type="ECO:0000256" key="2">
    <source>
        <dbReference type="ARBA" id="ARBA00023235"/>
    </source>
</evidence>
<dbReference type="AlphaFoldDB" id="A0A225DKU2"/>
<dbReference type="NCBIfam" id="NF001924">
    <property type="entry name" value="PRK00702.1"/>
    <property type="match status" value="1"/>
</dbReference>
<keyword evidence="2 3" id="KW-0413">Isomerase</keyword>
<comment type="subunit">
    <text evidence="3">Homodimer.</text>
</comment>
<dbReference type="Pfam" id="PF06026">
    <property type="entry name" value="Rib_5-P_isom_A"/>
    <property type="match status" value="1"/>
</dbReference>
<dbReference type="UniPathway" id="UPA00115">
    <property type="reaction ID" value="UER00412"/>
</dbReference>
<organism evidence="4 5">
    <name type="scientific">Fimbriiglobus ruber</name>
    <dbReference type="NCBI Taxonomy" id="1908690"/>
    <lineage>
        <taxon>Bacteria</taxon>
        <taxon>Pseudomonadati</taxon>
        <taxon>Planctomycetota</taxon>
        <taxon>Planctomycetia</taxon>
        <taxon>Gemmatales</taxon>
        <taxon>Gemmataceae</taxon>
        <taxon>Fimbriiglobus</taxon>
    </lineage>
</organism>
<dbReference type="RefSeq" id="WP_088256222.1">
    <property type="nucleotide sequence ID" value="NZ_NIDE01000008.1"/>
</dbReference>
<feature type="binding site" evidence="3">
    <location>
        <begin position="89"/>
        <end position="92"/>
    </location>
    <ligand>
        <name>substrate</name>
    </ligand>
</feature>
<comment type="function">
    <text evidence="3">Catalyzes the reversible conversion of ribose-5-phosphate to ribulose 5-phosphate.</text>
</comment>
<dbReference type="GO" id="GO:0009052">
    <property type="term" value="P:pentose-phosphate shunt, non-oxidative branch"/>
    <property type="evidence" value="ECO:0007669"/>
    <property type="project" value="UniProtKB-UniRule"/>
</dbReference>
<dbReference type="OrthoDB" id="5870696at2"/>
<accession>A0A225DKU2</accession>
<dbReference type="PANTHER" id="PTHR11934">
    <property type="entry name" value="RIBOSE-5-PHOSPHATE ISOMERASE"/>
    <property type="match status" value="1"/>
</dbReference>
<sequence>MDASETTDPPEVFRPAAEAALTLVPAGSVVGLGTGRAATAFVYALGDRVRAGLVVRGVPTSDAAAALAVKLGILLTTLDEVDAIDVAIDGADEVDPNGNVIKGYGGALVREKIVASAARQFVIMVGAEKLVPALGTRGIIPVEVVPFAVPTCRRRLSALGIETEVRENDGLPFRSDNGNPILDCRVGPLDDPASWVQKVRAIPGVVDTGLFLGMADAVIVQTGTTAEIRRFEKKG</sequence>
<dbReference type="InterPro" id="IPR037171">
    <property type="entry name" value="NagB/RpiA_transferase-like"/>
</dbReference>
<comment type="similarity">
    <text evidence="3">Belongs to the ribose 5-phosphate isomerase family.</text>
</comment>
<feature type="binding site" evidence="3">
    <location>
        <begin position="102"/>
        <end position="105"/>
    </location>
    <ligand>
        <name>substrate</name>
    </ligand>
</feature>
<comment type="catalytic activity">
    <reaction evidence="1 3">
        <text>aldehydo-D-ribose 5-phosphate = D-ribulose 5-phosphate</text>
        <dbReference type="Rhea" id="RHEA:14657"/>
        <dbReference type="ChEBI" id="CHEBI:58121"/>
        <dbReference type="ChEBI" id="CHEBI:58273"/>
        <dbReference type="EC" id="5.3.1.6"/>
    </reaction>
</comment>
<evidence type="ECO:0000313" key="4">
    <source>
        <dbReference type="EMBL" id="OWK40274.1"/>
    </source>
</evidence>
<evidence type="ECO:0000256" key="3">
    <source>
        <dbReference type="HAMAP-Rule" id="MF_00170"/>
    </source>
</evidence>
<dbReference type="SUPFAM" id="SSF75445">
    <property type="entry name" value="D-ribose-5-phosphate isomerase (RpiA), lid domain"/>
    <property type="match status" value="1"/>
</dbReference>
<evidence type="ECO:0000256" key="1">
    <source>
        <dbReference type="ARBA" id="ARBA00001713"/>
    </source>
</evidence>
<dbReference type="HAMAP" id="MF_00170">
    <property type="entry name" value="Rib_5P_isom_A"/>
    <property type="match status" value="1"/>
</dbReference>
<dbReference type="Proteomes" id="UP000214646">
    <property type="component" value="Unassembled WGS sequence"/>
</dbReference>
<proteinExistence type="inferred from homology"/>
<gene>
    <name evidence="3" type="primary">rpiA</name>
    <name evidence="4" type="ORF">FRUB_05193</name>
</gene>
<reference evidence="5" key="1">
    <citation type="submission" date="2017-06" db="EMBL/GenBank/DDBJ databases">
        <title>Genome analysis of Fimbriiglobus ruber SP5, the first member of the order Planctomycetales with confirmed chitinolytic capability.</title>
        <authorList>
            <person name="Ravin N.V."/>
            <person name="Rakitin A.L."/>
            <person name="Ivanova A.A."/>
            <person name="Beletsky A.V."/>
            <person name="Kulichevskaya I.S."/>
            <person name="Mardanov A.V."/>
            <person name="Dedysh S.N."/>
        </authorList>
    </citation>
    <scope>NUCLEOTIDE SEQUENCE [LARGE SCALE GENOMIC DNA]</scope>
    <source>
        <strain evidence="5">SP5</strain>
    </source>
</reference>
<dbReference type="Gene3D" id="3.30.70.260">
    <property type="match status" value="1"/>
</dbReference>
<dbReference type="PANTHER" id="PTHR11934:SF0">
    <property type="entry name" value="RIBOSE-5-PHOSPHATE ISOMERASE"/>
    <property type="match status" value="1"/>
</dbReference>
<comment type="pathway">
    <text evidence="3">Carbohydrate degradation; pentose phosphate pathway; D-ribose 5-phosphate from D-ribulose 5-phosphate (non-oxidative stage): step 1/1.</text>
</comment>
<feature type="active site" description="Proton acceptor" evidence="3">
    <location>
        <position position="111"/>
    </location>
</feature>
<dbReference type="GO" id="GO:0004751">
    <property type="term" value="F:ribose-5-phosphate isomerase activity"/>
    <property type="evidence" value="ECO:0007669"/>
    <property type="project" value="UniProtKB-UniRule"/>
</dbReference>
<comment type="caution">
    <text evidence="4">The sequence shown here is derived from an EMBL/GenBank/DDBJ whole genome shotgun (WGS) entry which is preliminary data.</text>
</comment>
<dbReference type="CDD" id="cd01398">
    <property type="entry name" value="RPI_A"/>
    <property type="match status" value="1"/>
</dbReference>
<dbReference type="NCBIfam" id="TIGR00021">
    <property type="entry name" value="rpiA"/>
    <property type="match status" value="1"/>
</dbReference>
<dbReference type="FunFam" id="3.40.50.1360:FF:000001">
    <property type="entry name" value="Ribose-5-phosphate isomerase A"/>
    <property type="match status" value="1"/>
</dbReference>